<evidence type="ECO:0000313" key="7">
    <source>
        <dbReference type="Proteomes" id="UP001597425"/>
    </source>
</evidence>
<evidence type="ECO:0000256" key="3">
    <source>
        <dbReference type="ARBA" id="ARBA00022840"/>
    </source>
</evidence>
<protein>
    <submittedName>
        <fullName evidence="6">Acetyl-CoA carboxylase biotin carboxylase subunit family protein</fullName>
    </submittedName>
</protein>
<gene>
    <name evidence="6" type="ORF">ACFSKX_16460</name>
</gene>
<evidence type="ECO:0000256" key="4">
    <source>
        <dbReference type="PROSITE-ProRule" id="PRU00409"/>
    </source>
</evidence>
<proteinExistence type="predicted"/>
<reference evidence="7" key="1">
    <citation type="journal article" date="2019" name="Int. J. Syst. Evol. Microbiol.">
        <title>The Global Catalogue of Microorganisms (GCM) 10K type strain sequencing project: providing services to taxonomists for standard genome sequencing and annotation.</title>
        <authorList>
            <consortium name="The Broad Institute Genomics Platform"/>
            <consortium name="The Broad Institute Genome Sequencing Center for Infectious Disease"/>
            <person name="Wu L."/>
            <person name="Ma J."/>
        </authorList>
    </citation>
    <scope>NUCLEOTIDE SEQUENCE [LARGE SCALE GENOMIC DNA]</scope>
    <source>
        <strain evidence="7">KCTC 12848</strain>
    </source>
</reference>
<dbReference type="InterPro" id="IPR052032">
    <property type="entry name" value="ATP-dep_AA_Ligase"/>
</dbReference>
<dbReference type="PROSITE" id="PS00867">
    <property type="entry name" value="CPSASE_2"/>
    <property type="match status" value="1"/>
</dbReference>
<dbReference type="EMBL" id="JBHUJD010000027">
    <property type="protein sequence ID" value="MFD2312021.1"/>
    <property type="molecule type" value="Genomic_DNA"/>
</dbReference>
<dbReference type="InterPro" id="IPR005479">
    <property type="entry name" value="CPAse_ATP-bd"/>
</dbReference>
<accession>A0ABW5EEL9</accession>
<keyword evidence="3 4" id="KW-0067">ATP-binding</keyword>
<dbReference type="Gene3D" id="3.30.470.20">
    <property type="entry name" value="ATP-grasp fold, B domain"/>
    <property type="match status" value="1"/>
</dbReference>
<dbReference type="InterPro" id="IPR011761">
    <property type="entry name" value="ATP-grasp"/>
</dbReference>
<evidence type="ECO:0000256" key="2">
    <source>
        <dbReference type="ARBA" id="ARBA00022741"/>
    </source>
</evidence>
<sequence length="451" mass="51069">MTQHIFVIGLDEFNLQELRTVRNADEYEFHGLVGYDTLVLPDTYDMDAIMAEARAVLNAAPAVDAIIGHWDFPTTSMLPILRREYGLPTSSLESVLYCENKYWNRVAGRQALPECTPEFQGLDPFSDDPVGDLKMEYPFWLKPAVSFSSYLGFKIENESQYREAMATIRDNIQVFSEPFDNIMQYSCNPAALPDSGNGATCVAEALIGGHLCTLEGYVHRGETHVYAIIDSLRSSNNVSFFSYQYPSHLPEGIKERMCRNAATILEHIGLDNSPFNMEIFWDEAQDKLWLLEINPRISKSHCPIFEIATGTSHHEVAIDIALGKRPDFPRPEGHYPMAGKFMPRVFGDTRVTRVPSANEIEALYRRYPDLRLSIAVEEGMMLSELRAQDSYSYEIGDVFIGAENETALHEKFRHIMATLDFRFADVLPTNYGSLDDMPHFPPPEMPLQAHG</sequence>
<keyword evidence="2 4" id="KW-0547">Nucleotide-binding</keyword>
<evidence type="ECO:0000256" key="1">
    <source>
        <dbReference type="ARBA" id="ARBA00022598"/>
    </source>
</evidence>
<dbReference type="PROSITE" id="PS50975">
    <property type="entry name" value="ATP_GRASP"/>
    <property type="match status" value="1"/>
</dbReference>
<name>A0ABW5EEL9_9GAMM</name>
<organism evidence="6 7">
    <name type="scientific">Microbulbifer halophilus</name>
    <dbReference type="NCBI Taxonomy" id="453963"/>
    <lineage>
        <taxon>Bacteria</taxon>
        <taxon>Pseudomonadati</taxon>
        <taxon>Pseudomonadota</taxon>
        <taxon>Gammaproteobacteria</taxon>
        <taxon>Cellvibrionales</taxon>
        <taxon>Microbulbiferaceae</taxon>
        <taxon>Microbulbifer</taxon>
    </lineage>
</organism>
<dbReference type="Pfam" id="PF13535">
    <property type="entry name" value="ATP-grasp_4"/>
    <property type="match status" value="1"/>
</dbReference>
<evidence type="ECO:0000259" key="5">
    <source>
        <dbReference type="PROSITE" id="PS50975"/>
    </source>
</evidence>
<keyword evidence="1" id="KW-0436">Ligase</keyword>
<dbReference type="PANTHER" id="PTHR43585">
    <property type="entry name" value="FUMIPYRROLE BIOSYNTHESIS PROTEIN C"/>
    <property type="match status" value="1"/>
</dbReference>
<dbReference type="SUPFAM" id="SSF56059">
    <property type="entry name" value="Glutathione synthetase ATP-binding domain-like"/>
    <property type="match status" value="1"/>
</dbReference>
<dbReference type="Proteomes" id="UP001597425">
    <property type="component" value="Unassembled WGS sequence"/>
</dbReference>
<evidence type="ECO:0000313" key="6">
    <source>
        <dbReference type="EMBL" id="MFD2312021.1"/>
    </source>
</evidence>
<dbReference type="PANTHER" id="PTHR43585:SF2">
    <property type="entry name" value="ATP-GRASP ENZYME FSQD"/>
    <property type="match status" value="1"/>
</dbReference>
<dbReference type="RefSeq" id="WP_265722569.1">
    <property type="nucleotide sequence ID" value="NZ_JAPIVK010000025.1"/>
</dbReference>
<comment type="caution">
    <text evidence="6">The sequence shown here is derived from an EMBL/GenBank/DDBJ whole genome shotgun (WGS) entry which is preliminary data.</text>
</comment>
<keyword evidence="7" id="KW-1185">Reference proteome</keyword>
<feature type="domain" description="ATP-grasp" evidence="5">
    <location>
        <begin position="79"/>
        <end position="322"/>
    </location>
</feature>